<dbReference type="Proteomes" id="UP001597169">
    <property type="component" value="Unassembled WGS sequence"/>
</dbReference>
<evidence type="ECO:0000313" key="2">
    <source>
        <dbReference type="EMBL" id="MFD1127211.1"/>
    </source>
</evidence>
<feature type="transmembrane region" description="Helical" evidence="1">
    <location>
        <begin position="12"/>
        <end position="31"/>
    </location>
</feature>
<organism evidence="2 3">
    <name type="scientific">Paenibacillus provencensis</name>
    <dbReference type="NCBI Taxonomy" id="441151"/>
    <lineage>
        <taxon>Bacteria</taxon>
        <taxon>Bacillati</taxon>
        <taxon>Bacillota</taxon>
        <taxon>Bacilli</taxon>
        <taxon>Bacillales</taxon>
        <taxon>Paenibacillaceae</taxon>
        <taxon>Paenibacillus</taxon>
    </lineage>
</organism>
<evidence type="ECO:0000256" key="1">
    <source>
        <dbReference type="SAM" id="Phobius"/>
    </source>
</evidence>
<protein>
    <submittedName>
        <fullName evidence="2">Uncharacterized protein</fullName>
    </submittedName>
</protein>
<name>A0ABW3PR67_9BACL</name>
<sequence>MIFGEHTRTMLHIAVAVTTWVGACVLAVSLISTMETAASARHIHQSEQDGRIRTILGEAVRPKVSGAYVRSAIQFPQENVMLYVDGKIPAEVIQLNAGDQYSVEYIRGPAGELKQIHYRKAADAL</sequence>
<keyword evidence="3" id="KW-1185">Reference proteome</keyword>
<dbReference type="EMBL" id="JBHTKX010000001">
    <property type="protein sequence ID" value="MFD1127211.1"/>
    <property type="molecule type" value="Genomic_DNA"/>
</dbReference>
<proteinExistence type="predicted"/>
<keyword evidence="1" id="KW-1133">Transmembrane helix</keyword>
<gene>
    <name evidence="2" type="ORF">ACFQ3J_03370</name>
</gene>
<comment type="caution">
    <text evidence="2">The sequence shown here is derived from an EMBL/GenBank/DDBJ whole genome shotgun (WGS) entry which is preliminary data.</text>
</comment>
<dbReference type="RefSeq" id="WP_251581156.1">
    <property type="nucleotide sequence ID" value="NZ_JBHTKX010000001.1"/>
</dbReference>
<evidence type="ECO:0000313" key="3">
    <source>
        <dbReference type="Proteomes" id="UP001597169"/>
    </source>
</evidence>
<accession>A0ABW3PR67</accession>
<keyword evidence="1" id="KW-0812">Transmembrane</keyword>
<keyword evidence="1" id="KW-0472">Membrane</keyword>
<reference evidence="3" key="1">
    <citation type="journal article" date="2019" name="Int. J. Syst. Evol. Microbiol.">
        <title>The Global Catalogue of Microorganisms (GCM) 10K type strain sequencing project: providing services to taxonomists for standard genome sequencing and annotation.</title>
        <authorList>
            <consortium name="The Broad Institute Genomics Platform"/>
            <consortium name="The Broad Institute Genome Sequencing Center for Infectious Disease"/>
            <person name="Wu L."/>
            <person name="Ma J."/>
        </authorList>
    </citation>
    <scope>NUCLEOTIDE SEQUENCE [LARGE SCALE GENOMIC DNA]</scope>
    <source>
        <strain evidence="3">CCUG 53519</strain>
    </source>
</reference>